<accession>A0A9X1KW96</accession>
<dbReference type="Proteomes" id="UP001139409">
    <property type="component" value="Unassembled WGS sequence"/>
</dbReference>
<gene>
    <name evidence="2" type="ORF">LDX50_06380</name>
    <name evidence="3" type="ORF">LDX50_12350</name>
    <name evidence="4" type="ORF">LDX50_18070</name>
</gene>
<sequence length="135" mass="14374">MKRLRLIFMCLSLLAFVSSCNDDEPTANVSINEVQSDLGGDVTGDGGSIIRSYSWNNPQARAEYNMDITAAKGGSFRLVMEDADGNVVSDYTLTRGVGDDSKYGVSTEGTPGDWTITITLTDFVGDGSFSINPGA</sequence>
<evidence type="ECO:0000313" key="2">
    <source>
        <dbReference type="EMBL" id="MCA6074486.1"/>
    </source>
</evidence>
<comment type="caution">
    <text evidence="3">The sequence shown here is derived from an EMBL/GenBank/DDBJ whole genome shotgun (WGS) entry which is preliminary data.</text>
</comment>
<keyword evidence="1" id="KW-0732">Signal</keyword>
<dbReference type="EMBL" id="JAIXNE010000002">
    <property type="protein sequence ID" value="MCA6074486.1"/>
    <property type="molecule type" value="Genomic_DNA"/>
</dbReference>
<feature type="signal peptide" evidence="1">
    <location>
        <begin position="1"/>
        <end position="21"/>
    </location>
</feature>
<reference evidence="3" key="1">
    <citation type="submission" date="2021-09" db="EMBL/GenBank/DDBJ databases">
        <title>Fulvivirga sp. isolated from coastal sediment.</title>
        <authorList>
            <person name="Yu H."/>
        </authorList>
    </citation>
    <scope>NUCLEOTIDE SEQUENCE</scope>
    <source>
        <strain evidence="3">1062</strain>
    </source>
</reference>
<evidence type="ECO:0008006" key="6">
    <source>
        <dbReference type="Google" id="ProtNLM"/>
    </source>
</evidence>
<dbReference type="PROSITE" id="PS51257">
    <property type="entry name" value="PROKAR_LIPOPROTEIN"/>
    <property type="match status" value="1"/>
</dbReference>
<name>A0A9X1KW96_9BACT</name>
<organism evidence="3 5">
    <name type="scientific">Fulvivirga sedimenti</name>
    <dbReference type="NCBI Taxonomy" id="2879465"/>
    <lineage>
        <taxon>Bacteria</taxon>
        <taxon>Pseudomonadati</taxon>
        <taxon>Bacteroidota</taxon>
        <taxon>Cytophagia</taxon>
        <taxon>Cytophagales</taxon>
        <taxon>Fulvivirgaceae</taxon>
        <taxon>Fulvivirga</taxon>
    </lineage>
</organism>
<evidence type="ECO:0000256" key="1">
    <source>
        <dbReference type="SAM" id="SignalP"/>
    </source>
</evidence>
<keyword evidence="5" id="KW-1185">Reference proteome</keyword>
<dbReference type="AlphaFoldDB" id="A0A9X1KW96"/>
<dbReference type="RefSeq" id="WP_225697603.1">
    <property type="nucleotide sequence ID" value="NZ_JAIXNE010000002.1"/>
</dbReference>
<dbReference type="EMBL" id="JAIXNE010000004">
    <property type="protein sequence ID" value="MCA6076791.1"/>
    <property type="molecule type" value="Genomic_DNA"/>
</dbReference>
<evidence type="ECO:0000313" key="5">
    <source>
        <dbReference type="Proteomes" id="UP001139409"/>
    </source>
</evidence>
<proteinExistence type="predicted"/>
<evidence type="ECO:0000313" key="3">
    <source>
        <dbReference type="EMBL" id="MCA6075663.1"/>
    </source>
</evidence>
<feature type="chain" id="PRO_5041197714" description="Secreted protein" evidence="1">
    <location>
        <begin position="22"/>
        <end position="135"/>
    </location>
</feature>
<protein>
    <recommendedName>
        <fullName evidence="6">Secreted protein</fullName>
    </recommendedName>
</protein>
<evidence type="ECO:0000313" key="4">
    <source>
        <dbReference type="EMBL" id="MCA6076791.1"/>
    </source>
</evidence>
<dbReference type="EMBL" id="JAIXNE010000003">
    <property type="protein sequence ID" value="MCA6075663.1"/>
    <property type="molecule type" value="Genomic_DNA"/>
</dbReference>